<keyword evidence="2" id="KW-0496">Mitochondrion</keyword>
<dbReference type="EMBL" id="KX943464">
    <property type="protein sequence ID" value="APX40372.1"/>
    <property type="molecule type" value="Genomic_DNA"/>
</dbReference>
<dbReference type="AlphaFoldDB" id="A0A3G1GRG5"/>
<geneLocation type="mitochondrion" evidence="2"/>
<evidence type="ECO:0000256" key="1">
    <source>
        <dbReference type="SAM" id="Phobius"/>
    </source>
</evidence>
<organism evidence="2">
    <name type="scientific">Longitarsus nigrocillus</name>
    <dbReference type="NCBI Taxonomy" id="1383034"/>
    <lineage>
        <taxon>Eukaryota</taxon>
        <taxon>Metazoa</taxon>
        <taxon>Ecdysozoa</taxon>
        <taxon>Arthropoda</taxon>
        <taxon>Hexapoda</taxon>
        <taxon>Insecta</taxon>
        <taxon>Pterygota</taxon>
        <taxon>Neoptera</taxon>
        <taxon>Endopterygota</taxon>
        <taxon>Coleoptera</taxon>
        <taxon>Polyphaga</taxon>
        <taxon>Cucujiformia</taxon>
        <taxon>Chrysomeloidea</taxon>
        <taxon>Chrysomelidae</taxon>
        <taxon>Galerucinae</taxon>
        <taxon>Alticini</taxon>
        <taxon>Longitarsus</taxon>
    </lineage>
</organism>
<reference evidence="2" key="1">
    <citation type="journal article" date="2015" name="Methods Ecol Evol 6">
        <title>Validating the power of mitochondrial metagenomics for community ecology and phylogenetics of complex assemblages.</title>
        <authorList>
            <person name="Gomez-Rodriguez C."/>
            <person name="Crampton-Platt A."/>
            <person name="Timmermans M.J.T.N."/>
            <person name="Baselga A."/>
            <person name="Vogler A.P."/>
        </authorList>
    </citation>
    <scope>NUCLEOTIDE SEQUENCE</scope>
</reference>
<gene>
    <name evidence="2" type="primary">atp8</name>
</gene>
<keyword evidence="1" id="KW-0812">Transmembrane</keyword>
<keyword evidence="1" id="KW-0472">Membrane</keyword>
<sequence length="51" mass="6487">MPQMMPLNWLSLMFFFTFIFYFFNNVNFYNFMYIPKTTTIPNIKIMLNWKW</sequence>
<accession>A0A3G1GRG5</accession>
<feature type="transmembrane region" description="Helical" evidence="1">
    <location>
        <begin position="6"/>
        <end position="23"/>
    </location>
</feature>
<proteinExistence type="predicted"/>
<keyword evidence="1" id="KW-1133">Transmembrane helix</keyword>
<protein>
    <submittedName>
        <fullName evidence="2">ATP synthase F0 subunit 8</fullName>
    </submittedName>
</protein>
<name>A0A3G1GRG5_9CUCU</name>
<evidence type="ECO:0000313" key="2">
    <source>
        <dbReference type="EMBL" id="APX40372.1"/>
    </source>
</evidence>